<dbReference type="OrthoDB" id="9986677at2759"/>
<keyword evidence="6" id="KW-0653">Protein transport</keyword>
<dbReference type="GO" id="GO:0015031">
    <property type="term" value="P:protein transport"/>
    <property type="evidence" value="ECO:0007669"/>
    <property type="project" value="UniProtKB-KW"/>
</dbReference>
<accession>A0A6A6U3F1</accession>
<feature type="transmembrane region" description="Helical" evidence="10">
    <location>
        <begin position="509"/>
        <end position="533"/>
    </location>
</feature>
<name>A0A6A6U3F1_9PEZI</name>
<feature type="transmembrane region" description="Helical" evidence="10">
    <location>
        <begin position="249"/>
        <end position="267"/>
    </location>
</feature>
<feature type="transmembrane region" description="Helical" evidence="10">
    <location>
        <begin position="693"/>
        <end position="719"/>
    </location>
</feature>
<sequence length="804" mass="89940">MATSNPLDKKLELDPDLANSPYRGHSHESNRPSLHDEEKRAGLGTLGLPVILDEDGEEQYNAPAETAKDLITEVIHVTDDPTLNPWTFRTWFLGIGLSVFGGTLATIYYFKPQTVVISTVFLAVISYVLGEAMSLFIPRKSIIGKLFNPHPFNSKEHAAIVVMGSAAANAPLAIEVLAVQKLYYDTVPSAVVGVFLIWSSQCLGYGIAGLMRRVLVYPTKMLFPYNLPLNSLLEALHGEKFAVKKKLRVFYIGFTVLFLYEIIPEYIMPVLVGVSVFCLAKRDSLLFTNLFGGSNGNEGLGILSLSFDWQYISNPNPMWYPLNTLNNNFVGYLLCIAVFTGVYYGNIWNALKFPFISQLLYTEESNGTNFVQFNQTAVLNEDMQIDMAKVAEQGLPYFASTFAVYILATNLSITATFSHLLIWNYDDIKNAWAFLTPSSLKRLTKARTWQFWKHDDSKWGGENDPETDPHYRLLLAYKDTPNWWYGILFVASLFIGLGLLYVTKSTLPWWSYFIASCGLAPICILFFGVQYAITGYNYNVQPVIQMIAGYLHPGKPMANMYFVLFGYNSVVQGQLLVRDLKFAQYAHLAPRCTLAMQLMGTLIGSIASYLMMVSITDSQRTVLLDIQGTNIWSGQAIQTFNSQAIAWGGFSKSLFQVGQRYQWVTLAFLIGFILPLPFWIAHKVLGAKWRFDAVNTALISNFIGLLSVGINSVTLAWFAVGWFSQFYLRKYRANWFIKYNYILAAAMDGGTQVLVFILSFAVFGGSGKEHKFPAYWGNNFQDGNNDYCMKLPGADAGNSTAGGG</sequence>
<feature type="compositionally biased region" description="Basic and acidic residues" evidence="9">
    <location>
        <begin position="25"/>
        <end position="38"/>
    </location>
</feature>
<keyword evidence="3" id="KW-0813">Transport</keyword>
<evidence type="ECO:0000256" key="6">
    <source>
        <dbReference type="ARBA" id="ARBA00022927"/>
    </source>
</evidence>
<dbReference type="NCBIfam" id="TIGR00728">
    <property type="entry name" value="OPT_sfam"/>
    <property type="match status" value="1"/>
</dbReference>
<evidence type="ECO:0000256" key="3">
    <source>
        <dbReference type="ARBA" id="ARBA00022448"/>
    </source>
</evidence>
<evidence type="ECO:0000256" key="5">
    <source>
        <dbReference type="ARBA" id="ARBA00022856"/>
    </source>
</evidence>
<dbReference type="InterPro" id="IPR004813">
    <property type="entry name" value="OPT"/>
</dbReference>
<keyword evidence="5" id="KW-0571">Peptide transport</keyword>
<feature type="transmembrane region" description="Helical" evidence="10">
    <location>
        <begin position="739"/>
        <end position="763"/>
    </location>
</feature>
<feature type="transmembrane region" description="Helical" evidence="10">
    <location>
        <begin position="483"/>
        <end position="502"/>
    </location>
</feature>
<evidence type="ECO:0000256" key="9">
    <source>
        <dbReference type="SAM" id="MobiDB-lite"/>
    </source>
</evidence>
<feature type="transmembrane region" description="Helical" evidence="10">
    <location>
        <begin position="158"/>
        <end position="178"/>
    </location>
</feature>
<dbReference type="GO" id="GO:0035673">
    <property type="term" value="F:oligopeptide transmembrane transporter activity"/>
    <property type="evidence" value="ECO:0007669"/>
    <property type="project" value="InterPro"/>
</dbReference>
<dbReference type="Pfam" id="PF03169">
    <property type="entry name" value="OPT"/>
    <property type="match status" value="1"/>
</dbReference>
<feature type="region of interest" description="Disordered" evidence="9">
    <location>
        <begin position="1"/>
        <end position="38"/>
    </location>
</feature>
<protein>
    <submittedName>
        <fullName evidence="11">OPT superfamily oligopeptide transporter</fullName>
    </submittedName>
</protein>
<reference evidence="11" key="1">
    <citation type="journal article" date="2020" name="Stud. Mycol.">
        <title>101 Dothideomycetes genomes: a test case for predicting lifestyles and emergence of pathogens.</title>
        <authorList>
            <person name="Haridas S."/>
            <person name="Albert R."/>
            <person name="Binder M."/>
            <person name="Bloem J."/>
            <person name="Labutti K."/>
            <person name="Salamov A."/>
            <person name="Andreopoulos B."/>
            <person name="Baker S."/>
            <person name="Barry K."/>
            <person name="Bills G."/>
            <person name="Bluhm B."/>
            <person name="Cannon C."/>
            <person name="Castanera R."/>
            <person name="Culley D."/>
            <person name="Daum C."/>
            <person name="Ezra D."/>
            <person name="Gonzalez J."/>
            <person name="Henrissat B."/>
            <person name="Kuo A."/>
            <person name="Liang C."/>
            <person name="Lipzen A."/>
            <person name="Lutzoni F."/>
            <person name="Magnuson J."/>
            <person name="Mondo S."/>
            <person name="Nolan M."/>
            <person name="Ohm R."/>
            <person name="Pangilinan J."/>
            <person name="Park H.-J."/>
            <person name="Ramirez L."/>
            <person name="Alfaro M."/>
            <person name="Sun H."/>
            <person name="Tritt A."/>
            <person name="Yoshinaga Y."/>
            <person name="Zwiers L.-H."/>
            <person name="Turgeon B."/>
            <person name="Goodwin S."/>
            <person name="Spatafora J."/>
            <person name="Crous P."/>
            <person name="Grigoriev I."/>
        </authorList>
    </citation>
    <scope>NUCLEOTIDE SEQUENCE</scope>
    <source>
        <strain evidence="11">CBS 115976</strain>
    </source>
</reference>
<feature type="transmembrane region" description="Helical" evidence="10">
    <location>
        <begin position="661"/>
        <end position="681"/>
    </location>
</feature>
<keyword evidence="4 10" id="KW-0812">Transmembrane</keyword>
<evidence type="ECO:0000256" key="1">
    <source>
        <dbReference type="ARBA" id="ARBA00004141"/>
    </source>
</evidence>
<feature type="transmembrane region" description="Helical" evidence="10">
    <location>
        <begin position="329"/>
        <end position="351"/>
    </location>
</feature>
<dbReference type="AlphaFoldDB" id="A0A6A6U3F1"/>
<evidence type="ECO:0000256" key="10">
    <source>
        <dbReference type="SAM" id="Phobius"/>
    </source>
</evidence>
<evidence type="ECO:0000256" key="8">
    <source>
        <dbReference type="ARBA" id="ARBA00023136"/>
    </source>
</evidence>
<dbReference type="GO" id="GO:0016020">
    <property type="term" value="C:membrane"/>
    <property type="evidence" value="ECO:0007669"/>
    <property type="project" value="UniProtKB-SubCell"/>
</dbReference>
<comment type="subcellular location">
    <subcellularLocation>
        <location evidence="1">Membrane</location>
        <topology evidence="1">Multi-pass membrane protein</topology>
    </subcellularLocation>
</comment>
<dbReference type="Proteomes" id="UP000799302">
    <property type="component" value="Unassembled WGS sequence"/>
</dbReference>
<gene>
    <name evidence="11" type="ORF">BT63DRAFT_428428</name>
</gene>
<keyword evidence="12" id="KW-1185">Reference proteome</keyword>
<evidence type="ECO:0000256" key="7">
    <source>
        <dbReference type="ARBA" id="ARBA00022989"/>
    </source>
</evidence>
<feature type="transmembrane region" description="Helical" evidence="10">
    <location>
        <begin position="91"/>
        <end position="110"/>
    </location>
</feature>
<feature type="transmembrane region" description="Helical" evidence="10">
    <location>
        <begin position="598"/>
        <end position="615"/>
    </location>
</feature>
<feature type="transmembrane region" description="Helical" evidence="10">
    <location>
        <begin position="116"/>
        <end position="137"/>
    </location>
</feature>
<evidence type="ECO:0000256" key="2">
    <source>
        <dbReference type="ARBA" id="ARBA00008807"/>
    </source>
</evidence>
<comment type="similarity">
    <text evidence="2">Belongs to the oligopeptide OPT transporter family.</text>
</comment>
<evidence type="ECO:0000256" key="4">
    <source>
        <dbReference type="ARBA" id="ARBA00022692"/>
    </source>
</evidence>
<keyword evidence="7 10" id="KW-1133">Transmembrane helix</keyword>
<organism evidence="11 12">
    <name type="scientific">Microthyrium microscopicum</name>
    <dbReference type="NCBI Taxonomy" id="703497"/>
    <lineage>
        <taxon>Eukaryota</taxon>
        <taxon>Fungi</taxon>
        <taxon>Dikarya</taxon>
        <taxon>Ascomycota</taxon>
        <taxon>Pezizomycotina</taxon>
        <taxon>Dothideomycetes</taxon>
        <taxon>Dothideomycetes incertae sedis</taxon>
        <taxon>Microthyriales</taxon>
        <taxon>Microthyriaceae</taxon>
        <taxon>Microthyrium</taxon>
    </lineage>
</organism>
<evidence type="ECO:0000313" key="11">
    <source>
        <dbReference type="EMBL" id="KAF2665474.1"/>
    </source>
</evidence>
<keyword evidence="8 10" id="KW-0472">Membrane</keyword>
<feature type="transmembrane region" description="Helical" evidence="10">
    <location>
        <begin position="397"/>
        <end position="422"/>
    </location>
</feature>
<feature type="transmembrane region" description="Helical" evidence="10">
    <location>
        <begin position="190"/>
        <end position="211"/>
    </location>
</feature>
<dbReference type="EMBL" id="MU004240">
    <property type="protein sequence ID" value="KAF2665474.1"/>
    <property type="molecule type" value="Genomic_DNA"/>
</dbReference>
<dbReference type="InterPro" id="IPR004648">
    <property type="entry name" value="Oligpept_transpt"/>
</dbReference>
<proteinExistence type="inferred from homology"/>
<evidence type="ECO:0000313" key="12">
    <source>
        <dbReference type="Proteomes" id="UP000799302"/>
    </source>
</evidence>
<dbReference type="PANTHER" id="PTHR22601">
    <property type="entry name" value="ISP4 LIKE PROTEIN"/>
    <property type="match status" value="1"/>
</dbReference>